<keyword evidence="4" id="KW-1185">Reference proteome</keyword>
<sequence length="325" mass="34370">MNGGTPLIDKLLSTSPAQRSDLVPIKGQIGIQQPDAITDTEAAENDTRLPSRAAVGRQLGIDTGQSALPPTIPMATSRNDNARLSATARIISEILGTAPAKAEAVQGAAPLWADASAPETSLVAAALARNVAGSGLFYESHLLQFFSGQRSLAQLRQEPQANLLRQSVSDDPTLSPSPGDSRTGVGHAQAGIPVEAIPLVRQQLELLALSQFRWNGEAWPGAGMEWEITEQGHRRHGNTESGTETIACDWSTSLAMTLPRLGNLVLRLSLAKDGWRIDLAVAEAATLHSMRTASTQLRQRFSAAGLPVSAVQVAQLPQSGTDEDS</sequence>
<proteinExistence type="predicted"/>
<dbReference type="EMBL" id="CP009962">
    <property type="protein sequence ID" value="AIY40304.1"/>
    <property type="molecule type" value="Genomic_DNA"/>
</dbReference>
<evidence type="ECO:0000313" key="4">
    <source>
        <dbReference type="Proteomes" id="UP000030302"/>
    </source>
</evidence>
<dbReference type="KEGG" id="care:LT85_1146"/>
<dbReference type="Proteomes" id="UP000030302">
    <property type="component" value="Chromosome"/>
</dbReference>
<protein>
    <recommendedName>
        <fullName evidence="2">Flagellar hook-length control protein-like C-terminal domain-containing protein</fullName>
    </recommendedName>
</protein>
<dbReference type="InterPro" id="IPR021136">
    <property type="entry name" value="Flagellar_hook_control-like_C"/>
</dbReference>
<accession>A0A0A1F9I1</accession>
<organism evidence="3 4">
    <name type="scientific">Collimonas arenae</name>
    <dbReference type="NCBI Taxonomy" id="279058"/>
    <lineage>
        <taxon>Bacteria</taxon>
        <taxon>Pseudomonadati</taxon>
        <taxon>Pseudomonadota</taxon>
        <taxon>Betaproteobacteria</taxon>
        <taxon>Burkholderiales</taxon>
        <taxon>Oxalobacteraceae</taxon>
        <taxon>Collimonas</taxon>
    </lineage>
</organism>
<dbReference type="InterPro" id="IPR038610">
    <property type="entry name" value="FliK-like_C_sf"/>
</dbReference>
<gene>
    <name evidence="3" type="ORF">LT85_1146</name>
</gene>
<name>A0A0A1F9I1_9BURK</name>
<evidence type="ECO:0000313" key="3">
    <source>
        <dbReference type="EMBL" id="AIY40304.1"/>
    </source>
</evidence>
<feature type="domain" description="Flagellar hook-length control protein-like C-terminal" evidence="2">
    <location>
        <begin position="250"/>
        <end position="319"/>
    </location>
</feature>
<dbReference type="Pfam" id="PF02120">
    <property type="entry name" value="Flg_hook"/>
    <property type="match status" value="1"/>
</dbReference>
<dbReference type="AlphaFoldDB" id="A0A0A1F9I1"/>
<dbReference type="OrthoDB" id="5296742at2"/>
<dbReference type="RefSeq" id="WP_038486448.1">
    <property type="nucleotide sequence ID" value="NZ_CP009962.1"/>
</dbReference>
<dbReference type="Gene3D" id="3.30.750.140">
    <property type="match status" value="1"/>
</dbReference>
<feature type="region of interest" description="Disordered" evidence="1">
    <location>
        <begin position="166"/>
        <end position="187"/>
    </location>
</feature>
<feature type="compositionally biased region" description="Polar residues" evidence="1">
    <location>
        <begin position="166"/>
        <end position="180"/>
    </location>
</feature>
<evidence type="ECO:0000256" key="1">
    <source>
        <dbReference type="SAM" id="MobiDB-lite"/>
    </source>
</evidence>
<dbReference type="HOGENOM" id="CLU_033226_0_0_4"/>
<evidence type="ECO:0000259" key="2">
    <source>
        <dbReference type="Pfam" id="PF02120"/>
    </source>
</evidence>
<reference evidence="4" key="1">
    <citation type="journal article" date="2014" name="Soil Biol. Biochem.">
        <title>Structure and function of bacterial communities in ageing soils: Insights from the Mendocino ecological staircase.</title>
        <authorList>
            <person name="Uroz S."/>
            <person name="Tech J.J."/>
            <person name="Sawaya N.A."/>
            <person name="Frey-Klett P."/>
            <person name="Leveau J.H.J."/>
        </authorList>
    </citation>
    <scope>NUCLEOTIDE SEQUENCE [LARGE SCALE GENOMIC DNA]</scope>
    <source>
        <strain evidence="4">Cal35</strain>
    </source>
</reference>
<dbReference type="STRING" id="279058.LT85_1146"/>